<evidence type="ECO:0000313" key="3">
    <source>
        <dbReference type="Proteomes" id="UP000776700"/>
    </source>
</evidence>
<dbReference type="Proteomes" id="UP000776700">
    <property type="component" value="Unassembled WGS sequence"/>
</dbReference>
<comment type="caution">
    <text evidence="2">The sequence shown here is derived from an EMBL/GenBank/DDBJ whole genome shotgun (WGS) entry which is preliminary data.</text>
</comment>
<keyword evidence="1" id="KW-0812">Transmembrane</keyword>
<reference evidence="2" key="1">
    <citation type="journal article" date="2021" name="PeerJ">
        <title>Extensive microbial diversity within the chicken gut microbiome revealed by metagenomics and culture.</title>
        <authorList>
            <person name="Gilroy R."/>
            <person name="Ravi A."/>
            <person name="Getino M."/>
            <person name="Pursley I."/>
            <person name="Horton D.L."/>
            <person name="Alikhan N.F."/>
            <person name="Baker D."/>
            <person name="Gharbi K."/>
            <person name="Hall N."/>
            <person name="Watson M."/>
            <person name="Adriaenssens E.M."/>
            <person name="Foster-Nyarko E."/>
            <person name="Jarju S."/>
            <person name="Secka A."/>
            <person name="Antonio M."/>
            <person name="Oren A."/>
            <person name="Chaudhuri R.R."/>
            <person name="La Ragione R."/>
            <person name="Hildebrand F."/>
            <person name="Pallen M.J."/>
        </authorList>
    </citation>
    <scope>NUCLEOTIDE SEQUENCE</scope>
    <source>
        <strain evidence="2">1277</strain>
    </source>
</reference>
<keyword evidence="1" id="KW-1133">Transmembrane helix</keyword>
<keyword evidence="1" id="KW-0472">Membrane</keyword>
<sequence length="54" mass="6072">MTELTSIISNVGFPIFACIIMFQQQKELNKAITDLSSTLKSIDARIDILEGREK</sequence>
<feature type="transmembrane region" description="Helical" evidence="1">
    <location>
        <begin position="6"/>
        <end position="22"/>
    </location>
</feature>
<evidence type="ECO:0000256" key="1">
    <source>
        <dbReference type="SAM" id="Phobius"/>
    </source>
</evidence>
<dbReference type="AlphaFoldDB" id="A0A921N0R4"/>
<evidence type="ECO:0008006" key="4">
    <source>
        <dbReference type="Google" id="ProtNLM"/>
    </source>
</evidence>
<reference evidence="2" key="2">
    <citation type="submission" date="2021-09" db="EMBL/GenBank/DDBJ databases">
        <authorList>
            <person name="Gilroy R."/>
        </authorList>
    </citation>
    <scope>NUCLEOTIDE SEQUENCE</scope>
    <source>
        <strain evidence="2">1277</strain>
    </source>
</reference>
<dbReference type="EMBL" id="DYUB01000131">
    <property type="protein sequence ID" value="HJG96245.1"/>
    <property type="molecule type" value="Genomic_DNA"/>
</dbReference>
<gene>
    <name evidence="2" type="ORF">K8V90_03975</name>
</gene>
<organism evidence="2 3">
    <name type="scientific">Romboutsia timonensis</name>
    <dbReference type="NCBI Taxonomy" id="1776391"/>
    <lineage>
        <taxon>Bacteria</taxon>
        <taxon>Bacillati</taxon>
        <taxon>Bacillota</taxon>
        <taxon>Clostridia</taxon>
        <taxon>Peptostreptococcales</taxon>
        <taxon>Peptostreptococcaceae</taxon>
        <taxon>Romboutsia</taxon>
    </lineage>
</organism>
<proteinExistence type="predicted"/>
<protein>
    <recommendedName>
        <fullName evidence="4">YvrJ family protein</fullName>
    </recommendedName>
</protein>
<evidence type="ECO:0000313" key="2">
    <source>
        <dbReference type="EMBL" id="HJG96245.1"/>
    </source>
</evidence>
<accession>A0A921N0R4</accession>
<name>A0A921N0R4_9FIRM</name>